<gene>
    <name evidence="1" type="ORF">LCGC14_2058360</name>
</gene>
<comment type="caution">
    <text evidence="1">The sequence shown here is derived from an EMBL/GenBank/DDBJ whole genome shotgun (WGS) entry which is preliminary data.</text>
</comment>
<dbReference type="AlphaFoldDB" id="A0A0F9HIW6"/>
<name>A0A0F9HIW6_9ZZZZ</name>
<proteinExistence type="predicted"/>
<protein>
    <submittedName>
        <fullName evidence="1">Uncharacterized protein</fullName>
    </submittedName>
</protein>
<evidence type="ECO:0000313" key="1">
    <source>
        <dbReference type="EMBL" id="KKL75092.1"/>
    </source>
</evidence>
<sequence>MKKAYCKNCKFAHRDLVCYWDALRLLKEEITGKEIKAYLNEGYNCLYYRRKWWKVWVR</sequence>
<accession>A0A0F9HIW6</accession>
<organism evidence="1">
    <name type="scientific">marine sediment metagenome</name>
    <dbReference type="NCBI Taxonomy" id="412755"/>
    <lineage>
        <taxon>unclassified sequences</taxon>
        <taxon>metagenomes</taxon>
        <taxon>ecological metagenomes</taxon>
    </lineage>
</organism>
<reference evidence="1" key="1">
    <citation type="journal article" date="2015" name="Nature">
        <title>Complex archaea that bridge the gap between prokaryotes and eukaryotes.</title>
        <authorList>
            <person name="Spang A."/>
            <person name="Saw J.H."/>
            <person name="Jorgensen S.L."/>
            <person name="Zaremba-Niedzwiedzka K."/>
            <person name="Martijn J."/>
            <person name="Lind A.E."/>
            <person name="van Eijk R."/>
            <person name="Schleper C."/>
            <person name="Guy L."/>
            <person name="Ettema T.J."/>
        </authorList>
    </citation>
    <scope>NUCLEOTIDE SEQUENCE</scope>
</reference>
<dbReference type="EMBL" id="LAZR01024451">
    <property type="protein sequence ID" value="KKL75092.1"/>
    <property type="molecule type" value="Genomic_DNA"/>
</dbReference>